<evidence type="ECO:0000313" key="3">
    <source>
        <dbReference type="EMBL" id="TKA08909.1"/>
    </source>
</evidence>
<accession>A0A4V5N149</accession>
<feature type="domain" description="SIS" evidence="2">
    <location>
        <begin position="26"/>
        <end position="153"/>
    </location>
</feature>
<dbReference type="PROSITE" id="PS51464">
    <property type="entry name" value="SIS"/>
    <property type="match status" value="1"/>
</dbReference>
<dbReference type="RefSeq" id="WP_136726237.1">
    <property type="nucleotide sequence ID" value="NZ_SUMC01000026.1"/>
</dbReference>
<keyword evidence="1" id="KW-0677">Repeat</keyword>
<dbReference type="Proteomes" id="UP000305778">
    <property type="component" value="Unassembled WGS sequence"/>
</dbReference>
<dbReference type="Gene3D" id="3.40.50.10490">
    <property type="entry name" value="Glucose-6-phosphate isomerase like protein, domain 1"/>
    <property type="match status" value="3"/>
</dbReference>
<dbReference type="InterPro" id="IPR001347">
    <property type="entry name" value="SIS_dom"/>
</dbReference>
<gene>
    <name evidence="3" type="ORF">FCI23_25330</name>
</gene>
<name>A0A4V5N149_9ACTN</name>
<dbReference type="CDD" id="cd05009">
    <property type="entry name" value="SIS_GlmS_GlmD_2"/>
    <property type="match status" value="1"/>
</dbReference>
<protein>
    <submittedName>
        <fullName evidence="3">SIS domain-containing protein</fullName>
    </submittedName>
</protein>
<evidence type="ECO:0000256" key="1">
    <source>
        <dbReference type="ARBA" id="ARBA00022737"/>
    </source>
</evidence>
<keyword evidence="4" id="KW-1185">Reference proteome</keyword>
<proteinExistence type="predicted"/>
<dbReference type="InterPro" id="IPR046348">
    <property type="entry name" value="SIS_dom_sf"/>
</dbReference>
<dbReference type="PANTHER" id="PTHR10937">
    <property type="entry name" value="GLUCOSAMINE--FRUCTOSE-6-PHOSPHATE AMINOTRANSFERASE, ISOMERIZING"/>
    <property type="match status" value="1"/>
</dbReference>
<dbReference type="InterPro" id="IPR035466">
    <property type="entry name" value="GlmS/AgaS_SIS"/>
</dbReference>
<dbReference type="SUPFAM" id="SSF53697">
    <property type="entry name" value="SIS domain"/>
    <property type="match status" value="1"/>
</dbReference>
<dbReference type="InterPro" id="IPR035490">
    <property type="entry name" value="GlmS/FrlB_SIS"/>
</dbReference>
<dbReference type="OrthoDB" id="367283at2"/>
<sequence>MSFIGEEIARQPHAWRKAATVATAAGTGLPERGERVAVVGCGTSWFMAEAYAALREQRRFGETDVFTASEFPHERGYDRLVAISRSGTTTEVLELLDRLRGRCPTVALTADTATPIVGAADHIVDLGFADERSVVQTLFATTALATLRTTLGEPVEALADALETVLAEPLPEEWVTAGQITFLGRGWAHGIAREAALKMREATQGWTEAYPSMEYRHGPISIAAPGRLVWHFGPDSDHLRDDVTPTGALFVDHAEDPQVDLVRVQRLAAATAARKGLDPDRPRNLTRSVVLSS</sequence>
<evidence type="ECO:0000313" key="4">
    <source>
        <dbReference type="Proteomes" id="UP000305778"/>
    </source>
</evidence>
<dbReference type="CDD" id="cd05008">
    <property type="entry name" value="SIS_GlmS_GlmD_1"/>
    <property type="match status" value="1"/>
</dbReference>
<dbReference type="Pfam" id="PF01380">
    <property type="entry name" value="SIS"/>
    <property type="match status" value="1"/>
</dbReference>
<dbReference type="GO" id="GO:0097367">
    <property type="term" value="F:carbohydrate derivative binding"/>
    <property type="evidence" value="ECO:0007669"/>
    <property type="project" value="InterPro"/>
</dbReference>
<organism evidence="3 4">
    <name type="scientific">Actinacidiphila oryziradicis</name>
    <dbReference type="NCBI Taxonomy" id="2571141"/>
    <lineage>
        <taxon>Bacteria</taxon>
        <taxon>Bacillati</taxon>
        <taxon>Actinomycetota</taxon>
        <taxon>Actinomycetes</taxon>
        <taxon>Kitasatosporales</taxon>
        <taxon>Streptomycetaceae</taxon>
        <taxon>Actinacidiphila</taxon>
    </lineage>
</organism>
<reference evidence="3 4" key="1">
    <citation type="submission" date="2019-04" db="EMBL/GenBank/DDBJ databases">
        <title>Streptomyces oryziradicis sp. nov., a novel actinomycete isolated from rhizosphere soil of rice (Oryza sativa L.).</title>
        <authorList>
            <person name="Li C."/>
        </authorList>
    </citation>
    <scope>NUCLEOTIDE SEQUENCE [LARGE SCALE GENOMIC DNA]</scope>
    <source>
        <strain evidence="3 4">NEAU-C40</strain>
    </source>
</reference>
<comment type="caution">
    <text evidence="3">The sequence shown here is derived from an EMBL/GenBank/DDBJ whole genome shotgun (WGS) entry which is preliminary data.</text>
</comment>
<dbReference type="EMBL" id="SUMC01000026">
    <property type="protein sequence ID" value="TKA08909.1"/>
    <property type="molecule type" value="Genomic_DNA"/>
</dbReference>
<evidence type="ECO:0000259" key="2">
    <source>
        <dbReference type="PROSITE" id="PS51464"/>
    </source>
</evidence>
<dbReference type="GO" id="GO:1901135">
    <property type="term" value="P:carbohydrate derivative metabolic process"/>
    <property type="evidence" value="ECO:0007669"/>
    <property type="project" value="InterPro"/>
</dbReference>
<dbReference type="AlphaFoldDB" id="A0A4V5N149"/>